<protein>
    <submittedName>
        <fullName evidence="5">DUF1542 domain-containing protein</fullName>
    </submittedName>
</protein>
<feature type="chain" id="PRO_5046721892" evidence="3">
    <location>
        <begin position="23"/>
        <end position="2262"/>
    </location>
</feature>
<dbReference type="InterPro" id="IPR011439">
    <property type="entry name" value="DUF1542"/>
</dbReference>
<proteinExistence type="predicted"/>
<feature type="coiled-coil region" evidence="2">
    <location>
        <begin position="1921"/>
        <end position="1948"/>
    </location>
</feature>
<keyword evidence="1 3" id="KW-0732">Signal</keyword>
<organism evidence="5 6">
    <name type="scientific">Fructobacillus americanaquae</name>
    <dbReference type="NCBI Taxonomy" id="2940302"/>
    <lineage>
        <taxon>Bacteria</taxon>
        <taxon>Bacillati</taxon>
        <taxon>Bacillota</taxon>
        <taxon>Bacilli</taxon>
        <taxon>Lactobacillales</taxon>
        <taxon>Lactobacillaceae</taxon>
        <taxon>Fructobacillus</taxon>
    </lineage>
</organism>
<evidence type="ECO:0000313" key="6">
    <source>
        <dbReference type="Proteomes" id="UP001056093"/>
    </source>
</evidence>
<dbReference type="NCBIfam" id="TIGR03715">
    <property type="entry name" value="KxYKxGKxW"/>
    <property type="match status" value="1"/>
</dbReference>
<dbReference type="InterPro" id="IPR022263">
    <property type="entry name" value="KxYKxGKxW"/>
</dbReference>
<dbReference type="Pfam" id="PF07564">
    <property type="entry name" value="DUF1542"/>
    <property type="match status" value="5"/>
</dbReference>
<feature type="signal peptide" evidence="3">
    <location>
        <begin position="1"/>
        <end position="22"/>
    </location>
</feature>
<dbReference type="Proteomes" id="UP001056093">
    <property type="component" value="Chromosome"/>
</dbReference>
<accession>A0ABY5C287</accession>
<keyword evidence="2" id="KW-0175">Coiled coil</keyword>
<feature type="domain" description="DUF1542" evidence="4">
    <location>
        <begin position="452"/>
        <end position="511"/>
    </location>
</feature>
<feature type="coiled-coil region" evidence="2">
    <location>
        <begin position="1733"/>
        <end position="1789"/>
    </location>
</feature>
<dbReference type="EMBL" id="CP097122">
    <property type="protein sequence ID" value="USS92204.1"/>
    <property type="molecule type" value="Genomic_DNA"/>
</dbReference>
<feature type="domain" description="DUF1542" evidence="4">
    <location>
        <begin position="1651"/>
        <end position="1713"/>
    </location>
</feature>
<evidence type="ECO:0000256" key="1">
    <source>
        <dbReference type="ARBA" id="ARBA00022729"/>
    </source>
</evidence>
<evidence type="ECO:0000313" key="5">
    <source>
        <dbReference type="EMBL" id="USS92204.1"/>
    </source>
</evidence>
<gene>
    <name evidence="5" type="ORF">M3M36_00900</name>
</gene>
<feature type="coiled-coil region" evidence="2">
    <location>
        <begin position="728"/>
        <end position="755"/>
    </location>
</feature>
<reference evidence="5" key="1">
    <citation type="submission" date="2022-05" db="EMBL/GenBank/DDBJ databases">
        <authorList>
            <person name="Oliphant S.A."/>
            <person name="Watson-Haigh N.S."/>
            <person name="Sumby K.M."/>
            <person name="Gardner J.M."/>
            <person name="Jiranek V."/>
        </authorList>
    </citation>
    <scope>NUCLEOTIDE SEQUENCE</scope>
    <source>
        <strain evidence="5">KI3_B9</strain>
    </source>
</reference>
<evidence type="ECO:0000256" key="2">
    <source>
        <dbReference type="SAM" id="Coils"/>
    </source>
</evidence>
<feature type="domain" description="DUF1542" evidence="4">
    <location>
        <begin position="2134"/>
        <end position="2190"/>
    </location>
</feature>
<feature type="coiled-coil region" evidence="2">
    <location>
        <begin position="1630"/>
        <end position="1664"/>
    </location>
</feature>
<keyword evidence="6" id="KW-1185">Reference proteome</keyword>
<feature type="domain" description="DUF1542" evidence="4">
    <location>
        <begin position="1736"/>
        <end position="1799"/>
    </location>
</feature>
<name>A0ABY5C287_9LACO</name>
<sequence>MYKAGKQWLVAGLATFALIGTAQIVSNNTVLDFGQSITAHAADTSSNYWFGQNTEYYKRYAETPNQSSVPKSSQMTWGYASTEIPRLANESNFQFSGLSYDQSTGKYTLTATLNVPLLTTGGSGRTSYFDMGFSNSLAAKTGNPNLLAANGSNTTLIAQNGVYSNQFSAGGNVGGTSTLTVQIDPVKVEPDDQITAMFSSDTGTTGYHAIFSVVRTLGYADFGEKFNNTLITQMKQNSTNAVNQSALSDKQKKAEQSAIDNVTVNDDFVNKLQTIDKDVAAKNKANSVSIDKQRATALQQYKDAHNVGQILNDIANDPTLTQSQKDAQSKQVNDAVDTISNNLNNAMDSDDVASVIADTSQDNAIATAYQPGTTLATQIKNAQDAIDTQLAKSQAAVDANSALSDAQKAAQKAALQKVANNAKNNIGTKTSADDINTAQTSGIKSLTDLDTAKPSAYSTLTNKANSAVATINGNQNLTDADKATRIAQVNDALKKVTDQIDQAIDAATVNSLAGSTDIDTAISQATSDNGVTPIDTQRKNANAAIDQTAADTKGKIASDANLSKTEKATQSANVDKAVEDAKNAIASGSAQVIADTVSKAQGIIAGSYVAGKPLPDRQKDAENALMNAASQAKTNLDAQVNHANNDINNNYLTDAQKAAQKQAIQDAADAAIKKINSATDADAVNQALSDGQNIVNNLNAEKLGAYIAVNTAVQNAETKINNNNDLTADQKKDRIAQIEAAKTTAENTIDSATDASVISGVPASGSGFDNAIKAATNFSGITSLTDQQATAAKAIDDANMAAKAKVDADKNLSDADKTAQKAALDTVAGQAKDAIAKTNTADGINQAQNAGETALMNLDKTADDASAAQKATDAHTAIDNNSALTQAQKDAFNQQIDQAKNAAQDAINQATDPTTAAQAVANGSDYVNKLADIAKQAGQVPSVADQQATAAKAIDDANMAAKAKVDADKNLSDADKTAQKAALDTVAGQAKDAIAKANTADGINQAQNAGETALMNLDKTADDASAAQKATDAHTAIDNNSALTQAQKDAFNQQIDQAKNAAQDAINQATDPTTAAQAVANGSDYVNKLADIAKQAGQVPSVADQQATAAKAIDDANMAAKAKVDADKNLSDADKTAQKAALDTVAGQAKDAIAKANTADGINQAQNAGETALMNLDKTADDASAAQKATDAHTAIDNNSALTQAQKDAFNQQIDQAKNAAQDAINQATDPTTAAQAVANGSDYVNKLADIAKQAGQVPSVADQQATAAKAIDDANMAAKAKVDADKNLSDADKTAQKAALDTVAGQAKDAIAKANTADGINQAQNAGETALMNLDKTADDASAAQKATDAHTAIDNNSALTQAQKDAFNQQIDQAKNAAQDAINQATDPTTAAQAVANGSDYVNKLADIAKQAGQVPSVADQQATAAKAIDDANMAAKAKVDADKNLSDADKTAQKAALDTVAGQAKDAIAKTNTADGINQAQNAGETALMNLDKTADDASAVQKATDAHTAIDNNSALTQAQKDAFNQQIDQAKNAAQDAINQATDPTTAAQAVANGSDYVNKLADIAKQAGQVPSLADQTKAAIEKLTEAVNQAKGALTGPDEDAQKQALDKALSDGTANLNAQTSADDLNKMLSNAVNNVENLNKNKTDALADLDAQAQKAIETINSNSAFTDDEKAARVAAVNKALQDVHDGVNTATDLSGVDAAHNSSTFPEALNNAISDAGVQTLADRKSDAQKALQDEADRAKDTVDSNQALSDAQKKAQKQAIDQALNTAQEQIAAATKATDVDVAKAANLPVFNSLNNAKTDAHHVEDKAYNDAKATIQNNSDLTDSEKQNRINDLVKAHQAASDAIDQAVTPDEIKGASETAAFNNAVKTATDFSGVTPLTERKQAGIATINAAEQKAIDEVNANTKLDADAKDRQIAVLKQQAQDAIAKLNSQTNAQGVVDFVPTVAIAFENLNQSKVNARAKLQENASATKSAIDDDDNLSNAEKQAQKDAVDVALQQAVTDVDNGQDVSTVNEIPIGSTVVKAINQGHVSSTKTPAQQENDLNVQIDDQAAKIKAEIDADVTLKAADKALQQQAVDNFVAETKAKIAGLTKYQDRLDVANQTLDNLKNLHQLGKPLVEQKAEALSAIDQKADQIRAQIANDSRLTQTQKDLDYQLVADAVAKAKAQVNGALNADDIMVGQYYGTAQLEAAYQRKVQEQYAEKQVTTSVLPQTSETDENRDGALITSALLASITGFFLGQANKRRKEDK</sequence>
<dbReference type="Pfam" id="PF19258">
    <property type="entry name" value="KxYKxGKxW_sig"/>
    <property type="match status" value="1"/>
</dbReference>
<evidence type="ECO:0000256" key="3">
    <source>
        <dbReference type="SAM" id="SignalP"/>
    </source>
</evidence>
<evidence type="ECO:0000259" key="4">
    <source>
        <dbReference type="Pfam" id="PF07564"/>
    </source>
</evidence>
<feature type="domain" description="DUF1542" evidence="4">
    <location>
        <begin position="1810"/>
        <end position="1872"/>
    </location>
</feature>